<dbReference type="InterPro" id="IPR027443">
    <property type="entry name" value="IPNS-like_sf"/>
</dbReference>
<reference evidence="6 7" key="1">
    <citation type="submission" date="2016-08" db="EMBL/GenBank/DDBJ databases">
        <authorList>
            <person name="Seilhamer J.J."/>
        </authorList>
    </citation>
    <scope>NUCLEOTIDE SEQUENCE [LARGE SCALE GENOMIC DNA]</scope>
    <source>
        <strain evidence="6 7">CFBP4644</strain>
    </source>
</reference>
<dbReference type="PANTHER" id="PTHR46332">
    <property type="entry name" value="ASPARTATE BETA-HYDROXYLASE DOMAIN-CONTAINING PROTEIN 2"/>
    <property type="match status" value="1"/>
</dbReference>
<keyword evidence="4" id="KW-0812">Transmembrane</keyword>
<protein>
    <recommendedName>
        <fullName evidence="5">Aspartyl/asparaginy/proline hydroxylase domain-containing protein</fullName>
    </recommendedName>
</protein>
<evidence type="ECO:0000256" key="1">
    <source>
        <dbReference type="ARBA" id="ARBA00007730"/>
    </source>
</evidence>
<accession>A0A2S7DFQ5</accession>
<evidence type="ECO:0000313" key="7">
    <source>
        <dbReference type="Proteomes" id="UP000239865"/>
    </source>
</evidence>
<comment type="similarity">
    <text evidence="1">Belongs to the aspartyl/asparaginyl beta-hydroxylase family.</text>
</comment>
<evidence type="ECO:0000256" key="3">
    <source>
        <dbReference type="ARBA" id="ARBA00023002"/>
    </source>
</evidence>
<dbReference type="PANTHER" id="PTHR46332:SF5">
    <property type="entry name" value="ASPARTATE BETA-HYDROXYLASE DOMAIN CONTAINING 2"/>
    <property type="match status" value="1"/>
</dbReference>
<keyword evidence="2" id="KW-0223">Dioxygenase</keyword>
<feature type="transmembrane region" description="Helical" evidence="4">
    <location>
        <begin position="296"/>
        <end position="321"/>
    </location>
</feature>
<evidence type="ECO:0000259" key="5">
    <source>
        <dbReference type="Pfam" id="PF05118"/>
    </source>
</evidence>
<feature type="domain" description="Aspartyl/asparaginy/proline hydroxylase" evidence="5">
    <location>
        <begin position="76"/>
        <end position="234"/>
    </location>
</feature>
<evidence type="ECO:0000313" key="6">
    <source>
        <dbReference type="EMBL" id="PPU72584.1"/>
    </source>
</evidence>
<comment type="caution">
    <text evidence="6">The sequence shown here is derived from an EMBL/GenBank/DDBJ whole genome shotgun (WGS) entry which is preliminary data.</text>
</comment>
<dbReference type="InterPro" id="IPR051821">
    <property type="entry name" value="Asp/Asn_beta-hydroxylase"/>
</dbReference>
<name>A0A2S7DFQ5_9XANT</name>
<dbReference type="Pfam" id="PF05118">
    <property type="entry name" value="Asp_Arg_Hydrox"/>
    <property type="match status" value="1"/>
</dbReference>
<organism evidence="6 7">
    <name type="scientific">Xanthomonas melonis</name>
    <dbReference type="NCBI Taxonomy" id="56456"/>
    <lineage>
        <taxon>Bacteria</taxon>
        <taxon>Pseudomonadati</taxon>
        <taxon>Pseudomonadota</taxon>
        <taxon>Gammaproteobacteria</taxon>
        <taxon>Lysobacterales</taxon>
        <taxon>Lysobacteraceae</taxon>
        <taxon>Xanthomonas</taxon>
    </lineage>
</organism>
<dbReference type="AlphaFoldDB" id="A0A2S7DFQ5"/>
<dbReference type="EMBL" id="MDEH01000005">
    <property type="protein sequence ID" value="PPU72584.1"/>
    <property type="molecule type" value="Genomic_DNA"/>
</dbReference>
<dbReference type="RefSeq" id="WP_104587302.1">
    <property type="nucleotide sequence ID" value="NZ_MDEH01000005.1"/>
</dbReference>
<keyword evidence="3" id="KW-0560">Oxidoreductase</keyword>
<dbReference type="Proteomes" id="UP000239865">
    <property type="component" value="Unassembled WGS sequence"/>
</dbReference>
<dbReference type="InterPro" id="IPR007803">
    <property type="entry name" value="Asp/Arg/Pro-Hydrxlase"/>
</dbReference>
<dbReference type="GO" id="GO:0051213">
    <property type="term" value="F:dioxygenase activity"/>
    <property type="evidence" value="ECO:0007669"/>
    <property type="project" value="UniProtKB-KW"/>
</dbReference>
<dbReference type="OrthoDB" id="21665at2"/>
<sequence length="323" mass="36567">MIAAALLCVLLAWMAAMTYVYRFRDQARYASVRQYLRKSWPVFALPNVVLYANTRAAARGPFVPLRLYRRLPDLARHWETIRDEAIALLDGGGFEEARREGALASFDVGFRTFYKYGWSRYYLRWYGAPHASARASCPRTLALLAGYPEIRAAMFAVLPPRSALTPHADPLGCSLRYHLGLATPNAPRCFINVDGHDRAWRDGEAFVFDETYLHFVRNDTDAPRLILMCDVERPMRWPGRLFNLAYTQVARAAMTPNDARDRRGPVSALFARVAPWMAAGKRLRAQCRPLYALLKWTINLSLLGCMLALVAGTAAALRWLLHG</sequence>
<evidence type="ECO:0000256" key="4">
    <source>
        <dbReference type="SAM" id="Phobius"/>
    </source>
</evidence>
<evidence type="ECO:0000256" key="2">
    <source>
        <dbReference type="ARBA" id="ARBA00022964"/>
    </source>
</evidence>
<gene>
    <name evidence="6" type="ORF">XmelCFBP4644_11165</name>
</gene>
<keyword evidence="4" id="KW-1133">Transmembrane helix</keyword>
<keyword evidence="4" id="KW-0472">Membrane</keyword>
<proteinExistence type="inferred from homology"/>
<dbReference type="Gene3D" id="2.60.120.330">
    <property type="entry name" value="B-lactam Antibiotic, Isopenicillin N Synthase, Chain"/>
    <property type="match status" value="1"/>
</dbReference>
<dbReference type="SUPFAM" id="SSF51197">
    <property type="entry name" value="Clavaminate synthase-like"/>
    <property type="match status" value="1"/>
</dbReference>